<dbReference type="OrthoDB" id="5832280at2759"/>
<keyword evidence="1" id="KW-1133">Transmembrane helix</keyword>
<dbReference type="WBParaSite" id="GPUH_0001415101-mRNA-1">
    <property type="protein sequence ID" value="GPUH_0001415101-mRNA-1"/>
    <property type="gene ID" value="GPUH_0001415101"/>
</dbReference>
<protein>
    <submittedName>
        <fullName evidence="4">Transmembrane protein</fullName>
    </submittedName>
</protein>
<evidence type="ECO:0000256" key="1">
    <source>
        <dbReference type="SAM" id="Phobius"/>
    </source>
</evidence>
<evidence type="ECO:0000313" key="2">
    <source>
        <dbReference type="EMBL" id="VDN23629.1"/>
    </source>
</evidence>
<keyword evidence="1" id="KW-0472">Membrane</keyword>
<feature type="transmembrane region" description="Helical" evidence="1">
    <location>
        <begin position="102"/>
        <end position="126"/>
    </location>
</feature>
<accession>A0A183DZJ5</accession>
<name>A0A183DZJ5_9BILA</name>
<sequence length="134" mass="14647">MVHRADPDWWIYAPTYALGAVLCLLQAPGSIIWRAASALVILFGSALIAFLIWTMHHVAAAVTDDPFDEGRNVLLLACAVAMTSGVRLRTAHYQRSVAYVRTALLLLAMVVAVAGIAYSLCFYTNALPYCSIRF</sequence>
<organism evidence="4">
    <name type="scientific">Gongylonema pulchrum</name>
    <dbReference type="NCBI Taxonomy" id="637853"/>
    <lineage>
        <taxon>Eukaryota</taxon>
        <taxon>Metazoa</taxon>
        <taxon>Ecdysozoa</taxon>
        <taxon>Nematoda</taxon>
        <taxon>Chromadorea</taxon>
        <taxon>Rhabditida</taxon>
        <taxon>Spirurina</taxon>
        <taxon>Spiruromorpha</taxon>
        <taxon>Spiruroidea</taxon>
        <taxon>Gongylonematidae</taxon>
        <taxon>Gongylonema</taxon>
    </lineage>
</organism>
<proteinExistence type="predicted"/>
<dbReference type="EMBL" id="UYRT01080928">
    <property type="protein sequence ID" value="VDN23629.1"/>
    <property type="molecule type" value="Genomic_DNA"/>
</dbReference>
<gene>
    <name evidence="2" type="ORF">GPUH_LOCUS14136</name>
</gene>
<evidence type="ECO:0000313" key="3">
    <source>
        <dbReference type="Proteomes" id="UP000271098"/>
    </source>
</evidence>
<reference evidence="2 3" key="2">
    <citation type="submission" date="2018-11" db="EMBL/GenBank/DDBJ databases">
        <authorList>
            <consortium name="Pathogen Informatics"/>
        </authorList>
    </citation>
    <scope>NUCLEOTIDE SEQUENCE [LARGE SCALE GENOMIC DNA]</scope>
</reference>
<feature type="transmembrane region" description="Helical" evidence="1">
    <location>
        <begin position="31"/>
        <end position="53"/>
    </location>
</feature>
<reference evidence="4" key="1">
    <citation type="submission" date="2016-06" db="UniProtKB">
        <authorList>
            <consortium name="WormBaseParasite"/>
        </authorList>
    </citation>
    <scope>IDENTIFICATION</scope>
</reference>
<evidence type="ECO:0000313" key="4">
    <source>
        <dbReference type="WBParaSite" id="GPUH_0001415101-mRNA-1"/>
    </source>
</evidence>
<dbReference type="Proteomes" id="UP000271098">
    <property type="component" value="Unassembled WGS sequence"/>
</dbReference>
<feature type="transmembrane region" description="Helical" evidence="1">
    <location>
        <begin position="73"/>
        <end position="90"/>
    </location>
</feature>
<keyword evidence="1" id="KW-0812">Transmembrane</keyword>
<keyword evidence="3" id="KW-1185">Reference proteome</keyword>
<dbReference type="AlphaFoldDB" id="A0A183DZJ5"/>